<sequence length="102" mass="11774">MEKLTKEDLFQLGESDQFLYLYTPLCGTCQLAAKMLTIVEEAMPSLTIHSCDLNYIPTLAEEWKIESVPCLLFFKEGQLDKKVYAFQSVENLYNLFKTYTAN</sequence>
<evidence type="ECO:0000313" key="2">
    <source>
        <dbReference type="EMBL" id="MBD1380792.1"/>
    </source>
</evidence>
<protein>
    <submittedName>
        <fullName evidence="2">Thioredoxin family protein</fullName>
    </submittedName>
</protein>
<keyword evidence="3" id="KW-1185">Reference proteome</keyword>
<dbReference type="RefSeq" id="WP_191158390.1">
    <property type="nucleotide sequence ID" value="NZ_JACXAI010000012.1"/>
</dbReference>
<evidence type="ECO:0000313" key="3">
    <source>
        <dbReference type="Proteomes" id="UP000626844"/>
    </source>
</evidence>
<comment type="caution">
    <text evidence="2">The sequence shown here is derived from an EMBL/GenBank/DDBJ whole genome shotgun (WGS) entry which is preliminary data.</text>
</comment>
<proteinExistence type="predicted"/>
<dbReference type="InterPro" id="IPR036249">
    <property type="entry name" value="Thioredoxin-like_sf"/>
</dbReference>
<reference evidence="2" key="1">
    <citation type="submission" date="2020-09" db="EMBL/GenBank/DDBJ databases">
        <title>A novel bacterium of genus Bacillus, isolated from South China Sea.</title>
        <authorList>
            <person name="Huang H."/>
            <person name="Mo K."/>
            <person name="Hu Y."/>
        </authorList>
    </citation>
    <scope>NUCLEOTIDE SEQUENCE</scope>
    <source>
        <strain evidence="2">IB182487</strain>
    </source>
</reference>
<dbReference type="Proteomes" id="UP000626844">
    <property type="component" value="Unassembled WGS sequence"/>
</dbReference>
<dbReference type="InterPro" id="IPR013766">
    <property type="entry name" value="Thioredoxin_domain"/>
</dbReference>
<feature type="domain" description="Thioredoxin" evidence="1">
    <location>
        <begin position="17"/>
        <end position="94"/>
    </location>
</feature>
<dbReference type="CDD" id="cd02947">
    <property type="entry name" value="TRX_family"/>
    <property type="match status" value="1"/>
</dbReference>
<gene>
    <name evidence="2" type="ORF">IC621_11170</name>
</gene>
<organism evidence="2 3">
    <name type="scientific">Metabacillus arenae</name>
    <dbReference type="NCBI Taxonomy" id="2771434"/>
    <lineage>
        <taxon>Bacteria</taxon>
        <taxon>Bacillati</taxon>
        <taxon>Bacillota</taxon>
        <taxon>Bacilli</taxon>
        <taxon>Bacillales</taxon>
        <taxon>Bacillaceae</taxon>
        <taxon>Metabacillus</taxon>
    </lineage>
</organism>
<dbReference type="Pfam" id="PF00085">
    <property type="entry name" value="Thioredoxin"/>
    <property type="match status" value="1"/>
</dbReference>
<dbReference type="EMBL" id="JACXAI010000012">
    <property type="protein sequence ID" value="MBD1380792.1"/>
    <property type="molecule type" value="Genomic_DNA"/>
</dbReference>
<dbReference type="AlphaFoldDB" id="A0A926RY38"/>
<name>A0A926RY38_9BACI</name>
<accession>A0A926RY38</accession>
<evidence type="ECO:0000259" key="1">
    <source>
        <dbReference type="Pfam" id="PF00085"/>
    </source>
</evidence>
<dbReference type="Gene3D" id="3.40.30.10">
    <property type="entry name" value="Glutaredoxin"/>
    <property type="match status" value="1"/>
</dbReference>
<dbReference type="SUPFAM" id="SSF52833">
    <property type="entry name" value="Thioredoxin-like"/>
    <property type="match status" value="1"/>
</dbReference>